<reference evidence="3 4" key="1">
    <citation type="submission" date="2016-10" db="EMBL/GenBank/DDBJ databases">
        <title>Complete genome sequences of three Cupriavidus strains isolated from various Malaysian environments.</title>
        <authorList>
            <person name="Abdullah A.A.-A."/>
            <person name="Shafie N.A.H."/>
            <person name="Lau N.S."/>
        </authorList>
    </citation>
    <scope>NUCLEOTIDE SEQUENCE [LARGE SCALE GENOMIC DNA]</scope>
    <source>
        <strain evidence="3 4">USMAA1020</strain>
    </source>
</reference>
<evidence type="ECO:0008006" key="5">
    <source>
        <dbReference type="Google" id="ProtNLM"/>
    </source>
</evidence>
<dbReference type="Gene3D" id="3.20.20.80">
    <property type="entry name" value="Glycosidases"/>
    <property type="match status" value="1"/>
</dbReference>
<dbReference type="RefSeq" id="WP_071068724.1">
    <property type="nucleotide sequence ID" value="NZ_CP017754.1"/>
</dbReference>
<proteinExistence type="predicted"/>
<dbReference type="InterPro" id="IPR017853">
    <property type="entry name" value="GH"/>
</dbReference>
<organism evidence="3 4">
    <name type="scientific">Cupriavidus malaysiensis</name>
    <dbReference type="NCBI Taxonomy" id="367825"/>
    <lineage>
        <taxon>Bacteria</taxon>
        <taxon>Pseudomonadati</taxon>
        <taxon>Pseudomonadota</taxon>
        <taxon>Betaproteobacteria</taxon>
        <taxon>Burkholderiales</taxon>
        <taxon>Burkholderiaceae</taxon>
        <taxon>Cupriavidus</taxon>
    </lineage>
</organism>
<feature type="signal peptide" evidence="2">
    <location>
        <begin position="1"/>
        <end position="19"/>
    </location>
</feature>
<name>A0ABN4TMS8_9BURK</name>
<keyword evidence="4" id="KW-1185">Reference proteome</keyword>
<accession>A0ABN4TMS8</accession>
<protein>
    <recommendedName>
        <fullName evidence="5">Glycoside hydrolase family 42 N-terminal domain-containing protein</fullName>
    </recommendedName>
</protein>
<evidence type="ECO:0000256" key="2">
    <source>
        <dbReference type="SAM" id="SignalP"/>
    </source>
</evidence>
<keyword evidence="2" id="KW-0732">Signal</keyword>
<feature type="region of interest" description="Disordered" evidence="1">
    <location>
        <begin position="737"/>
        <end position="756"/>
    </location>
</feature>
<dbReference type="Proteomes" id="UP000177515">
    <property type="component" value="Chromosome 1"/>
</dbReference>
<evidence type="ECO:0000313" key="4">
    <source>
        <dbReference type="Proteomes" id="UP000177515"/>
    </source>
</evidence>
<evidence type="ECO:0000313" key="3">
    <source>
        <dbReference type="EMBL" id="AOZ05374.1"/>
    </source>
</evidence>
<dbReference type="EMBL" id="CP017754">
    <property type="protein sequence ID" value="AOZ05374.1"/>
    <property type="molecule type" value="Genomic_DNA"/>
</dbReference>
<sequence>MTRPRRGLLPRLLLPLALAASLMLPASGQIAERAWRGMVPREASYFRFEIDEDALRGAPDQSALNTPLDAASRLFVRDGHFYQVGADLAPGTADDRRVRLFGVNLTFGGNFPDAAGAVALARRLRKLGVNAVRLHHLDSLPSDEREAPLSILSSGPYPSFNPVAVARLRHLIDALASEGIYIDLNLHVGYRFRPAVDDLPALDDGMTMPPLDAPIHVYDERLIARQIGYARGLIDGLGLRRNPALALVEIDNESSLLNAWHNGHWSEAIPSAYAPELRRRWRGWLQQRYATLAAACDAWGGCDDGPDSAARLPEPGRARGQGAQRRLSDFLEFLAATDKAYFDRLRAAVHEAGDPLVPVTGTQMTFGGAMNFDAQASMDFIDEHIYVAHPNYPGGRGDAGRWRIPVLSASADEMNRLLALGQRRDRRRPFVVSEYNEPFPNPRGSEIIPIMSLLAAQQDWDGIFFFEYSDSATPPRAPARFNLAGDWGKYVLAGPSARLFRTFGLAPLPDRIDLPLAPADRLRIGLSERADALEHDLHERLGATPELAWRGRVAADLAPAAASVRLPAPGQGPYATPDGAVRFDPVAGRLLVDTPRLWGLFGTTASARLGTEAAWMQFDAGGQGSASVWLASLDGADLGRSRHMLLSMGTLTLGASPGAAAGTAASAAAGAAAGADPGRPARIVPYDGDLRWLTLASGVAGGDAPPRATEPPTWMARLPVTLGLGARPGVLRIYPLDGTGQRRSGPRLPEVSSGPSGWTIALQRDAATSSPWYEIEITPN</sequence>
<dbReference type="SUPFAM" id="SSF51445">
    <property type="entry name" value="(Trans)glycosidases"/>
    <property type="match status" value="1"/>
</dbReference>
<gene>
    <name evidence="3" type="ORF">BKK80_05815</name>
</gene>
<evidence type="ECO:0000256" key="1">
    <source>
        <dbReference type="SAM" id="MobiDB-lite"/>
    </source>
</evidence>
<feature type="chain" id="PRO_5045311209" description="Glycoside hydrolase family 42 N-terminal domain-containing protein" evidence="2">
    <location>
        <begin position="20"/>
        <end position="780"/>
    </location>
</feature>